<dbReference type="EMBL" id="MUGO01000003">
    <property type="protein sequence ID" value="PQA96345.1"/>
    <property type="molecule type" value="Genomic_DNA"/>
</dbReference>
<dbReference type="PANTHER" id="PTHR43685">
    <property type="entry name" value="GLYCOSYLTRANSFERASE"/>
    <property type="match status" value="1"/>
</dbReference>
<dbReference type="SUPFAM" id="SSF53448">
    <property type="entry name" value="Nucleotide-diphospho-sugar transferases"/>
    <property type="match status" value="1"/>
</dbReference>
<name>A0A1N7KEA1_9FLAO</name>
<sequence length="277" mass="32674">MSQPLISIIVPCYNQAQYLDECLQSVLDQTYENWECIIVDDGSSDNTQALVHKWIAEDLRFSYYKKENGGVATARNLGLKISKGDWILPLDGDDKIENTYLQLAAEKIDEGYDLVYCRAKYFEAETEEFILPDYSFEKLLKSNIIFCSAIFNKKKLGVVRYDEEMKDGLEDWDFWISYLSNDNINVIKLNEILFHYRIKSSSRNYIINNDEKKMNKTKMYVLNKHYAVYFKTFGDLLELLTKLSTLKKENAHYKRIVSSKKYIMINKIMMFLNKFKR</sequence>
<reference evidence="2 5" key="1">
    <citation type="submission" date="2016-11" db="EMBL/GenBank/DDBJ databases">
        <title>Whole genomes of Flavobacteriaceae.</title>
        <authorList>
            <person name="Stine C."/>
            <person name="Li C."/>
            <person name="Tadesse D."/>
        </authorList>
    </citation>
    <scope>NUCLEOTIDE SEQUENCE [LARGE SCALE GENOMIC DNA]</scope>
    <source>
        <strain evidence="2 5">DSM 21068</strain>
    </source>
</reference>
<dbReference type="InterPro" id="IPR029044">
    <property type="entry name" value="Nucleotide-diphossugar_trans"/>
</dbReference>
<protein>
    <submittedName>
        <fullName evidence="3">Glycosyltransferase involved in cell wall bisynthesis</fullName>
    </submittedName>
</protein>
<dbReference type="Gene3D" id="3.90.550.10">
    <property type="entry name" value="Spore Coat Polysaccharide Biosynthesis Protein SpsA, Chain A"/>
    <property type="match status" value="1"/>
</dbReference>
<dbReference type="PANTHER" id="PTHR43685:SF2">
    <property type="entry name" value="GLYCOSYLTRANSFERASE 2-LIKE DOMAIN-CONTAINING PROTEIN"/>
    <property type="match status" value="1"/>
</dbReference>
<evidence type="ECO:0000313" key="3">
    <source>
        <dbReference type="EMBL" id="SIS59946.1"/>
    </source>
</evidence>
<dbReference type="EMBL" id="FTOJ01000001">
    <property type="protein sequence ID" value="SIS59946.1"/>
    <property type="molecule type" value="Genomic_DNA"/>
</dbReference>
<evidence type="ECO:0000313" key="5">
    <source>
        <dbReference type="Proteomes" id="UP000238314"/>
    </source>
</evidence>
<dbReference type="AlphaFoldDB" id="A0A1N7KEA1"/>
<keyword evidence="5" id="KW-1185">Reference proteome</keyword>
<dbReference type="Proteomes" id="UP000186246">
    <property type="component" value="Unassembled WGS sequence"/>
</dbReference>
<proteinExistence type="predicted"/>
<feature type="domain" description="Glycosyltransferase 2-like" evidence="1">
    <location>
        <begin position="7"/>
        <end position="133"/>
    </location>
</feature>
<dbReference type="InterPro" id="IPR001173">
    <property type="entry name" value="Glyco_trans_2-like"/>
</dbReference>
<gene>
    <name evidence="2" type="ORF">B0A70_04300</name>
    <name evidence="3" type="ORF">SAMN05421796_101494</name>
</gene>
<reference evidence="3" key="2">
    <citation type="submission" date="2017-01" db="EMBL/GenBank/DDBJ databases">
        <authorList>
            <person name="Mah S.A."/>
            <person name="Swanson W.J."/>
            <person name="Moy G.W."/>
            <person name="Vacquier V.D."/>
        </authorList>
    </citation>
    <scope>NUCLEOTIDE SEQUENCE [LARGE SCALE GENOMIC DNA]</scope>
    <source>
        <strain evidence="3">DSM 21068</strain>
    </source>
</reference>
<dbReference type="OrthoDB" id="597270at2"/>
<reference evidence="4" key="3">
    <citation type="submission" date="2017-01" db="EMBL/GenBank/DDBJ databases">
        <authorList>
            <person name="Varghese N."/>
            <person name="Submissions S."/>
        </authorList>
    </citation>
    <scope>NUCLEOTIDE SEQUENCE [LARGE SCALE GENOMIC DNA]</scope>
    <source>
        <strain evidence="4">DSM 21068</strain>
    </source>
</reference>
<evidence type="ECO:0000313" key="4">
    <source>
        <dbReference type="Proteomes" id="UP000186246"/>
    </source>
</evidence>
<dbReference type="GO" id="GO:0016740">
    <property type="term" value="F:transferase activity"/>
    <property type="evidence" value="ECO:0007669"/>
    <property type="project" value="UniProtKB-KW"/>
</dbReference>
<evidence type="ECO:0000313" key="2">
    <source>
        <dbReference type="EMBL" id="PQA96345.1"/>
    </source>
</evidence>
<keyword evidence="3" id="KW-0808">Transferase</keyword>
<dbReference type="STRING" id="551459.SAMN05421796_101494"/>
<dbReference type="Proteomes" id="UP000238314">
    <property type="component" value="Unassembled WGS sequence"/>
</dbReference>
<dbReference type="CDD" id="cd00761">
    <property type="entry name" value="Glyco_tranf_GTA_type"/>
    <property type="match status" value="1"/>
</dbReference>
<dbReference type="RefSeq" id="WP_076449434.1">
    <property type="nucleotide sequence ID" value="NZ_FTOJ01000001.1"/>
</dbReference>
<dbReference type="Pfam" id="PF00535">
    <property type="entry name" value="Glycos_transf_2"/>
    <property type="match status" value="1"/>
</dbReference>
<dbReference type="InterPro" id="IPR050834">
    <property type="entry name" value="Glycosyltransf_2"/>
</dbReference>
<organism evidence="3 4">
    <name type="scientific">Chryseobacterium piscicola</name>
    <dbReference type="NCBI Taxonomy" id="551459"/>
    <lineage>
        <taxon>Bacteria</taxon>
        <taxon>Pseudomonadati</taxon>
        <taxon>Bacteroidota</taxon>
        <taxon>Flavobacteriia</taxon>
        <taxon>Flavobacteriales</taxon>
        <taxon>Weeksellaceae</taxon>
        <taxon>Chryseobacterium group</taxon>
        <taxon>Chryseobacterium</taxon>
    </lineage>
</organism>
<accession>A0A1N7KEA1</accession>
<evidence type="ECO:0000259" key="1">
    <source>
        <dbReference type="Pfam" id="PF00535"/>
    </source>
</evidence>